<feature type="domain" description="RNA polymerase sigma factor 70 region 4 type 2" evidence="8">
    <location>
        <begin position="115"/>
        <end position="166"/>
    </location>
</feature>
<dbReference type="GO" id="GO:0016987">
    <property type="term" value="F:sigma factor activity"/>
    <property type="evidence" value="ECO:0007669"/>
    <property type="project" value="UniProtKB-KW"/>
</dbReference>
<dbReference type="GO" id="GO:0003677">
    <property type="term" value="F:DNA binding"/>
    <property type="evidence" value="ECO:0007669"/>
    <property type="project" value="UniProtKB-KW"/>
</dbReference>
<reference evidence="9 10" key="1">
    <citation type="submission" date="2020-08" db="EMBL/GenBank/DDBJ databases">
        <title>Amycolatopsis echigonensis JCM 21831.</title>
        <authorList>
            <person name="Tedsree N."/>
            <person name="Kuncharoen N."/>
            <person name="Likhitwitayawuid K."/>
            <person name="Tanasupawat S."/>
        </authorList>
    </citation>
    <scope>NUCLEOTIDE SEQUENCE [LARGE SCALE GENOMIC DNA]</scope>
    <source>
        <strain evidence="9 10">JCM 21831</strain>
    </source>
</reference>
<dbReference type="InterPro" id="IPR007627">
    <property type="entry name" value="RNA_pol_sigma70_r2"/>
</dbReference>
<dbReference type="GO" id="GO:0006950">
    <property type="term" value="P:response to stress"/>
    <property type="evidence" value="ECO:0007669"/>
    <property type="project" value="UniProtKB-ARBA"/>
</dbReference>
<dbReference type="PANTHER" id="PTHR43133:SF25">
    <property type="entry name" value="RNA POLYMERASE SIGMA FACTOR RFAY-RELATED"/>
    <property type="match status" value="1"/>
</dbReference>
<accession>A0A8E1W5D6</accession>
<protein>
    <recommendedName>
        <fullName evidence="6">RNA polymerase sigma factor</fullName>
    </recommendedName>
</protein>
<keyword evidence="2 6" id="KW-0805">Transcription regulation</keyword>
<dbReference type="InterPro" id="IPR013325">
    <property type="entry name" value="RNA_pol_sigma_r2"/>
</dbReference>
<evidence type="ECO:0000256" key="3">
    <source>
        <dbReference type="ARBA" id="ARBA00023082"/>
    </source>
</evidence>
<evidence type="ECO:0000259" key="8">
    <source>
        <dbReference type="Pfam" id="PF08281"/>
    </source>
</evidence>
<keyword evidence="5 6" id="KW-0804">Transcription</keyword>
<evidence type="ECO:0000259" key="7">
    <source>
        <dbReference type="Pfam" id="PF04542"/>
    </source>
</evidence>
<gene>
    <name evidence="9" type="ORF">H5411_33340</name>
</gene>
<evidence type="ECO:0000313" key="9">
    <source>
        <dbReference type="EMBL" id="MBB2504013.1"/>
    </source>
</evidence>
<feature type="domain" description="RNA polymerase sigma-70 region 2" evidence="7">
    <location>
        <begin position="21"/>
        <end position="79"/>
    </location>
</feature>
<dbReference type="SUPFAM" id="SSF88946">
    <property type="entry name" value="Sigma2 domain of RNA polymerase sigma factors"/>
    <property type="match status" value="1"/>
</dbReference>
<evidence type="ECO:0000256" key="6">
    <source>
        <dbReference type="RuleBase" id="RU000716"/>
    </source>
</evidence>
<evidence type="ECO:0000256" key="2">
    <source>
        <dbReference type="ARBA" id="ARBA00023015"/>
    </source>
</evidence>
<dbReference type="NCBIfam" id="TIGR02937">
    <property type="entry name" value="sigma70-ECF"/>
    <property type="match status" value="1"/>
</dbReference>
<sequence>MAKLGTRHQAFAEYVLPEIDVLYRVARSLTGQPADAEDLVQDTLLRAFRAIDRFDGQHPRAWLLTILRNAEHNRHRRARPDLLADPDDALARLDAGRDPAPSPEQAIVDERFEIEVERAFAALPDKHREVVALVDVHGLGYADAADALGVPVGTVMSRLHRARKRIRDHLQATNVTLPRGEA</sequence>
<evidence type="ECO:0000256" key="5">
    <source>
        <dbReference type="ARBA" id="ARBA00023163"/>
    </source>
</evidence>
<dbReference type="InterPro" id="IPR013249">
    <property type="entry name" value="RNA_pol_sigma70_r4_t2"/>
</dbReference>
<dbReference type="SUPFAM" id="SSF88659">
    <property type="entry name" value="Sigma3 and sigma4 domains of RNA polymerase sigma factors"/>
    <property type="match status" value="1"/>
</dbReference>
<dbReference type="InterPro" id="IPR013324">
    <property type="entry name" value="RNA_pol_sigma_r3/r4-like"/>
</dbReference>
<evidence type="ECO:0000256" key="4">
    <source>
        <dbReference type="ARBA" id="ARBA00023125"/>
    </source>
</evidence>
<dbReference type="Gene3D" id="1.10.1740.10">
    <property type="match status" value="1"/>
</dbReference>
<comment type="similarity">
    <text evidence="1 6">Belongs to the sigma-70 factor family. ECF subfamily.</text>
</comment>
<keyword evidence="3 6" id="KW-0731">Sigma factor</keyword>
<proteinExistence type="inferred from homology"/>
<dbReference type="CDD" id="cd06171">
    <property type="entry name" value="Sigma70_r4"/>
    <property type="match status" value="1"/>
</dbReference>
<keyword evidence="4 6" id="KW-0238">DNA-binding</keyword>
<evidence type="ECO:0000313" key="10">
    <source>
        <dbReference type="Proteomes" id="UP000550260"/>
    </source>
</evidence>
<organism evidence="9 10">
    <name type="scientific">Amycolatopsis echigonensis</name>
    <dbReference type="NCBI Taxonomy" id="2576905"/>
    <lineage>
        <taxon>Bacteria</taxon>
        <taxon>Bacillati</taxon>
        <taxon>Actinomycetota</taxon>
        <taxon>Actinomycetes</taxon>
        <taxon>Pseudonocardiales</taxon>
        <taxon>Pseudonocardiaceae</taxon>
        <taxon>Amycolatopsis</taxon>
    </lineage>
</organism>
<name>A0A8E1W5D6_9PSEU</name>
<comment type="caution">
    <text evidence="9">The sequence shown here is derived from an EMBL/GenBank/DDBJ whole genome shotgun (WGS) entry which is preliminary data.</text>
</comment>
<dbReference type="PANTHER" id="PTHR43133">
    <property type="entry name" value="RNA POLYMERASE ECF-TYPE SIGMA FACTO"/>
    <property type="match status" value="1"/>
</dbReference>
<dbReference type="Pfam" id="PF08281">
    <property type="entry name" value="Sigma70_r4_2"/>
    <property type="match status" value="1"/>
</dbReference>
<dbReference type="InterPro" id="IPR039425">
    <property type="entry name" value="RNA_pol_sigma-70-like"/>
</dbReference>
<dbReference type="RefSeq" id="WP_183126095.1">
    <property type="nucleotide sequence ID" value="NZ_JACJHR010000064.1"/>
</dbReference>
<dbReference type="GO" id="GO:0006352">
    <property type="term" value="P:DNA-templated transcription initiation"/>
    <property type="evidence" value="ECO:0007669"/>
    <property type="project" value="InterPro"/>
</dbReference>
<dbReference type="Gene3D" id="1.10.10.10">
    <property type="entry name" value="Winged helix-like DNA-binding domain superfamily/Winged helix DNA-binding domain"/>
    <property type="match status" value="1"/>
</dbReference>
<dbReference type="PROSITE" id="PS01063">
    <property type="entry name" value="SIGMA70_ECF"/>
    <property type="match status" value="1"/>
</dbReference>
<dbReference type="InterPro" id="IPR036388">
    <property type="entry name" value="WH-like_DNA-bd_sf"/>
</dbReference>
<dbReference type="InterPro" id="IPR000838">
    <property type="entry name" value="RNA_pol_sigma70_ECF_CS"/>
</dbReference>
<dbReference type="EMBL" id="JACJHR010000064">
    <property type="protein sequence ID" value="MBB2504013.1"/>
    <property type="molecule type" value="Genomic_DNA"/>
</dbReference>
<dbReference type="InterPro" id="IPR014284">
    <property type="entry name" value="RNA_pol_sigma-70_dom"/>
</dbReference>
<dbReference type="AlphaFoldDB" id="A0A8E1W5D6"/>
<dbReference type="Pfam" id="PF04542">
    <property type="entry name" value="Sigma70_r2"/>
    <property type="match status" value="1"/>
</dbReference>
<dbReference type="Proteomes" id="UP000550260">
    <property type="component" value="Unassembled WGS sequence"/>
</dbReference>
<evidence type="ECO:0000256" key="1">
    <source>
        <dbReference type="ARBA" id="ARBA00010641"/>
    </source>
</evidence>